<dbReference type="SMART" id="SM00906">
    <property type="entry name" value="Fungal_trans"/>
    <property type="match status" value="1"/>
</dbReference>
<accession>A0ABZ1DCA1</accession>
<sequence length="712" mass="79576">MPVSASPRLDERVRPSPLITSSGPSQGRVACKRCFMRKRKCDKLQPRCTACVEADVECEAGIKAVERSLVMQTQELQKRIEWLESLLQHGQPPLGNISSLATGSLNPAQRLPMRSNNSQLSQNDFTLATLVSASLSMQRAENMPDQGYVESIPSSAAFGSGSRSVELELDLSMTSASQHPVLPSMDRALDIMNSFLARHLQSHHSITKKGIEEDIRLVYGENGMVARDLAGSRFRSFSVIFLETSPAYHGGDQTFEKEFGSLCRNLALKEIPNVISKEDLTTVQALALLCVYGVDIPGGPSLSQIVGFAARAAMAINIHRKDDIYLAPLLGPSQDKSDFKEHNELRKNIFWAIYCLDRLAAFTLGQPVSIRDSDVDVELPADPAQPSSNMSVEVSGVALRCHQIHLRRLYGIVRETFYSSAVNPNRPQEEKEAIVADFVCQAQGWYNQSPLKAAFAPMTEATISRQVVDDISYHQMIMAAHRPSPLIPEIPSSFVTTLKYSATLSIELYRHYCKSKKVLIIWTHLYQIFMSCTTLIFCFAEHLSRPDLVEVPKDEVEWRIEQCKDLLARFGTAWPESSRYRTMFDNLVRSFKAQIITGSTSAVASERVNVNNIVFGHHQSSDISNGPPNEDQRQLSQITQMLSSNPQNQEDDDQQRQQQSIQTEVSLFDLFGNFPMMETNSEMNSSEQLFNSMVPAWEYSPGSLESMNSVMI</sequence>
<dbReference type="EMBL" id="CP141891">
    <property type="protein sequence ID" value="WRT70611.1"/>
    <property type="molecule type" value="Genomic_DNA"/>
</dbReference>
<feature type="domain" description="Zn(2)-C6 fungal-type" evidence="9">
    <location>
        <begin position="30"/>
        <end position="58"/>
    </location>
</feature>
<evidence type="ECO:0000313" key="11">
    <source>
        <dbReference type="Proteomes" id="UP001329825"/>
    </source>
</evidence>
<evidence type="ECO:0000256" key="5">
    <source>
        <dbReference type="ARBA" id="ARBA00023125"/>
    </source>
</evidence>
<evidence type="ECO:0000256" key="7">
    <source>
        <dbReference type="ARBA" id="ARBA00023242"/>
    </source>
</evidence>
<dbReference type="Pfam" id="PF04082">
    <property type="entry name" value="Fungal_trans"/>
    <property type="match status" value="1"/>
</dbReference>
<evidence type="ECO:0000256" key="2">
    <source>
        <dbReference type="ARBA" id="ARBA00022723"/>
    </source>
</evidence>
<evidence type="ECO:0000256" key="4">
    <source>
        <dbReference type="ARBA" id="ARBA00023015"/>
    </source>
</evidence>
<dbReference type="CDD" id="cd12148">
    <property type="entry name" value="fungal_TF_MHR"/>
    <property type="match status" value="1"/>
</dbReference>
<keyword evidence="6" id="KW-0804">Transcription</keyword>
<evidence type="ECO:0000259" key="9">
    <source>
        <dbReference type="PROSITE" id="PS50048"/>
    </source>
</evidence>
<evidence type="ECO:0000313" key="10">
    <source>
        <dbReference type="EMBL" id="WRT70611.1"/>
    </source>
</evidence>
<dbReference type="Proteomes" id="UP001329825">
    <property type="component" value="Chromosome 11"/>
</dbReference>
<evidence type="ECO:0000256" key="1">
    <source>
        <dbReference type="ARBA" id="ARBA00004123"/>
    </source>
</evidence>
<name>A0ABZ1DCA1_9TREE</name>
<dbReference type="Pfam" id="PF00172">
    <property type="entry name" value="Zn_clus"/>
    <property type="match status" value="1"/>
</dbReference>
<organism evidence="10 11">
    <name type="scientific">Kwoniella shivajii</name>
    <dbReference type="NCBI Taxonomy" id="564305"/>
    <lineage>
        <taxon>Eukaryota</taxon>
        <taxon>Fungi</taxon>
        <taxon>Dikarya</taxon>
        <taxon>Basidiomycota</taxon>
        <taxon>Agaricomycotina</taxon>
        <taxon>Tremellomycetes</taxon>
        <taxon>Tremellales</taxon>
        <taxon>Cryptococcaceae</taxon>
        <taxon>Kwoniella</taxon>
    </lineage>
</organism>
<keyword evidence="4" id="KW-0805">Transcription regulation</keyword>
<keyword evidence="2" id="KW-0479">Metal-binding</keyword>
<dbReference type="PANTHER" id="PTHR47782:SF12">
    <property type="entry name" value="ZN(II)2CYS6 TRANSCRIPTION FACTOR (EUROFUNG)"/>
    <property type="match status" value="1"/>
</dbReference>
<reference evidence="10 11" key="1">
    <citation type="submission" date="2024-01" db="EMBL/GenBank/DDBJ databases">
        <title>Comparative genomics of Cryptococcus and Kwoniella reveals pathogenesis evolution and contrasting modes of karyotype evolution via chromosome fusion or intercentromeric recombination.</title>
        <authorList>
            <person name="Coelho M.A."/>
            <person name="David-Palma M."/>
            <person name="Shea T."/>
            <person name="Bowers K."/>
            <person name="McGinley-Smith S."/>
            <person name="Mohammad A.W."/>
            <person name="Gnirke A."/>
            <person name="Yurkov A.M."/>
            <person name="Nowrousian M."/>
            <person name="Sun S."/>
            <person name="Cuomo C.A."/>
            <person name="Heitman J."/>
        </authorList>
    </citation>
    <scope>NUCLEOTIDE SEQUENCE [LARGE SCALE GENOMIC DNA]</scope>
    <source>
        <strain evidence="10">CBS 11374</strain>
    </source>
</reference>
<dbReference type="InterPro" id="IPR036864">
    <property type="entry name" value="Zn2-C6_fun-type_DNA-bd_sf"/>
</dbReference>
<gene>
    <name evidence="10" type="ORF">IL334_007609</name>
</gene>
<dbReference type="InterPro" id="IPR052202">
    <property type="entry name" value="Yeast_MetPath_Reg"/>
</dbReference>
<dbReference type="InterPro" id="IPR001138">
    <property type="entry name" value="Zn2Cys6_DnaBD"/>
</dbReference>
<keyword evidence="7" id="KW-0539">Nucleus</keyword>
<keyword evidence="11" id="KW-1185">Reference proteome</keyword>
<dbReference type="SMART" id="SM00066">
    <property type="entry name" value="GAL4"/>
    <property type="match status" value="1"/>
</dbReference>
<dbReference type="InterPro" id="IPR007219">
    <property type="entry name" value="XnlR_reg_dom"/>
</dbReference>
<dbReference type="SUPFAM" id="SSF57701">
    <property type="entry name" value="Zn2/Cys6 DNA-binding domain"/>
    <property type="match status" value="1"/>
</dbReference>
<evidence type="ECO:0000256" key="3">
    <source>
        <dbReference type="ARBA" id="ARBA00022833"/>
    </source>
</evidence>
<keyword evidence="3" id="KW-0862">Zinc</keyword>
<comment type="subcellular location">
    <subcellularLocation>
        <location evidence="1">Nucleus</location>
    </subcellularLocation>
</comment>
<proteinExistence type="predicted"/>
<dbReference type="Gene3D" id="4.10.240.10">
    <property type="entry name" value="Zn(2)-C6 fungal-type DNA-binding domain"/>
    <property type="match status" value="1"/>
</dbReference>
<feature type="region of interest" description="Disordered" evidence="8">
    <location>
        <begin position="1"/>
        <end position="24"/>
    </location>
</feature>
<dbReference type="CDD" id="cd00067">
    <property type="entry name" value="GAL4"/>
    <property type="match status" value="1"/>
</dbReference>
<dbReference type="PANTHER" id="PTHR47782">
    <property type="entry name" value="ZN(II)2CYS6 TRANSCRIPTION FACTOR (EUROFUNG)-RELATED"/>
    <property type="match status" value="1"/>
</dbReference>
<evidence type="ECO:0000256" key="8">
    <source>
        <dbReference type="SAM" id="MobiDB-lite"/>
    </source>
</evidence>
<keyword evidence="5" id="KW-0238">DNA-binding</keyword>
<dbReference type="PROSITE" id="PS50048">
    <property type="entry name" value="ZN2_CY6_FUNGAL_2"/>
    <property type="match status" value="1"/>
</dbReference>
<dbReference type="RefSeq" id="XP_062795350.1">
    <property type="nucleotide sequence ID" value="XM_062939299.1"/>
</dbReference>
<dbReference type="GeneID" id="87959739"/>
<protein>
    <recommendedName>
        <fullName evidence="9">Zn(2)-C6 fungal-type domain-containing protein</fullName>
    </recommendedName>
</protein>
<evidence type="ECO:0000256" key="6">
    <source>
        <dbReference type="ARBA" id="ARBA00023163"/>
    </source>
</evidence>